<dbReference type="Pfam" id="PF13692">
    <property type="entry name" value="Glyco_trans_1_4"/>
    <property type="match status" value="1"/>
</dbReference>
<dbReference type="OrthoDB" id="7560678at2"/>
<dbReference type="Proteomes" id="UP000282184">
    <property type="component" value="Unassembled WGS sequence"/>
</dbReference>
<keyword evidence="2 3" id="KW-0808">Transferase</keyword>
<evidence type="ECO:0000313" key="3">
    <source>
        <dbReference type="EMBL" id="RTQ53275.1"/>
    </source>
</evidence>
<dbReference type="Gene3D" id="3.40.50.2000">
    <property type="entry name" value="Glycogen Phosphorylase B"/>
    <property type="match status" value="2"/>
</dbReference>
<evidence type="ECO:0000313" key="4">
    <source>
        <dbReference type="Proteomes" id="UP000282184"/>
    </source>
</evidence>
<name>A0A431U8J1_9BACT</name>
<dbReference type="PANTHER" id="PTHR12526:SF510">
    <property type="entry name" value="D-INOSITOL 3-PHOSPHATE GLYCOSYLTRANSFERASE"/>
    <property type="match status" value="1"/>
</dbReference>
<reference evidence="3 4" key="1">
    <citation type="submission" date="2018-12" db="EMBL/GenBank/DDBJ databases">
        <title>Hymenobacter gummosus sp. nov., isolated from a spring.</title>
        <authorList>
            <person name="Nie L."/>
        </authorList>
    </citation>
    <scope>NUCLEOTIDE SEQUENCE [LARGE SCALE GENOMIC DNA]</scope>
    <source>
        <strain evidence="3 4">KCTC 52166</strain>
    </source>
</reference>
<gene>
    <name evidence="3" type="ORF">EJV47_00625</name>
</gene>
<dbReference type="SUPFAM" id="SSF53756">
    <property type="entry name" value="UDP-Glycosyltransferase/glycogen phosphorylase"/>
    <property type="match status" value="1"/>
</dbReference>
<comment type="caution">
    <text evidence="3">The sequence shown here is derived from an EMBL/GenBank/DDBJ whole genome shotgun (WGS) entry which is preliminary data.</text>
</comment>
<organism evidence="3 4">
    <name type="scientific">Hymenobacter gummosus</name>
    <dbReference type="NCBI Taxonomy" id="1776032"/>
    <lineage>
        <taxon>Bacteria</taxon>
        <taxon>Pseudomonadati</taxon>
        <taxon>Bacteroidota</taxon>
        <taxon>Cytophagia</taxon>
        <taxon>Cytophagales</taxon>
        <taxon>Hymenobacteraceae</taxon>
        <taxon>Hymenobacter</taxon>
    </lineage>
</organism>
<dbReference type="GO" id="GO:0016757">
    <property type="term" value="F:glycosyltransferase activity"/>
    <property type="evidence" value="ECO:0007669"/>
    <property type="project" value="UniProtKB-KW"/>
</dbReference>
<dbReference type="PANTHER" id="PTHR12526">
    <property type="entry name" value="GLYCOSYLTRANSFERASE"/>
    <property type="match status" value="1"/>
</dbReference>
<protein>
    <submittedName>
        <fullName evidence="3">Glycosyltransferase</fullName>
    </submittedName>
</protein>
<evidence type="ECO:0000256" key="1">
    <source>
        <dbReference type="ARBA" id="ARBA00022676"/>
    </source>
</evidence>
<accession>A0A431U8J1</accession>
<dbReference type="AlphaFoldDB" id="A0A431U8J1"/>
<sequence length="382" mass="41235">MRFSIISSCIIPWGGSEELWAEAALALRAGGHQVTILKTAFDAQHPRIQQLRAAGCQVVGLGAAPTLADRLLNRVLPTHRQWTAGASQLAQLRQHLQQQQPHLVVVAQGSNFDGIGFADACRSANQPFVLVSQKAAEIFFPPVHQRAAARLAYDAARHCYFVARHNLAVTQHQLGLTLPRASVVPNPFNVPHAGELPWPASAPVVRLACVARLEVLDKGQDILLQVLALPKWRQRPLHVSFFGSGGDEPALRDMAELLGLHGRVTWAGQVPDITTVWATHHALVLSSRYEGLPLALVEAMLCGRPAIATAAGGTAELLHDNETGFVAGAATVAALDEALERAWLRCADWPSIGRRAAAEARAYVPPNPGELLSQHLLQLIEN</sequence>
<keyword evidence="4" id="KW-1185">Reference proteome</keyword>
<evidence type="ECO:0000256" key="2">
    <source>
        <dbReference type="ARBA" id="ARBA00022679"/>
    </source>
</evidence>
<proteinExistence type="predicted"/>
<dbReference type="CDD" id="cd03801">
    <property type="entry name" value="GT4_PimA-like"/>
    <property type="match status" value="1"/>
</dbReference>
<keyword evidence="1" id="KW-0328">Glycosyltransferase</keyword>
<dbReference type="EMBL" id="RXOF01000001">
    <property type="protein sequence ID" value="RTQ53275.1"/>
    <property type="molecule type" value="Genomic_DNA"/>
</dbReference>